<keyword evidence="11 15" id="KW-0472">Membrane</keyword>
<evidence type="ECO:0000256" key="1">
    <source>
        <dbReference type="ARBA" id="ARBA00004251"/>
    </source>
</evidence>
<keyword evidence="12 14" id="KW-1015">Disulfide bond</keyword>
<keyword evidence="10 15" id="KW-1133">Transmembrane helix</keyword>
<evidence type="ECO:0000259" key="16">
    <source>
        <dbReference type="PROSITE" id="PS50026"/>
    </source>
</evidence>
<dbReference type="Proteomes" id="UP000261600">
    <property type="component" value="Unplaced"/>
</dbReference>
<dbReference type="PROSITE" id="PS50026">
    <property type="entry name" value="EGF_3"/>
    <property type="match status" value="1"/>
</dbReference>
<keyword evidence="4 14" id="KW-0245">EGF-like domain</keyword>
<organism evidence="17 18">
    <name type="scientific">Monopterus albus</name>
    <name type="common">Swamp eel</name>
    <dbReference type="NCBI Taxonomy" id="43700"/>
    <lineage>
        <taxon>Eukaryota</taxon>
        <taxon>Metazoa</taxon>
        <taxon>Chordata</taxon>
        <taxon>Craniata</taxon>
        <taxon>Vertebrata</taxon>
        <taxon>Euteleostomi</taxon>
        <taxon>Actinopterygii</taxon>
        <taxon>Neopterygii</taxon>
        <taxon>Teleostei</taxon>
        <taxon>Neoteleostei</taxon>
        <taxon>Acanthomorphata</taxon>
        <taxon>Anabantaria</taxon>
        <taxon>Synbranchiformes</taxon>
        <taxon>Synbranchidae</taxon>
        <taxon>Monopterus</taxon>
    </lineage>
</organism>
<evidence type="ECO:0000256" key="13">
    <source>
        <dbReference type="ARBA" id="ARBA00023180"/>
    </source>
</evidence>
<evidence type="ECO:0000256" key="6">
    <source>
        <dbReference type="ARBA" id="ARBA00022723"/>
    </source>
</evidence>
<dbReference type="STRING" id="43700.ENSMALP00000007687"/>
<comment type="subcellular location">
    <subcellularLocation>
        <location evidence="1">Cell membrane</location>
        <topology evidence="1">Single-pass type I membrane protein</topology>
    </subcellularLocation>
</comment>
<reference evidence="17" key="2">
    <citation type="submission" date="2025-09" db="UniProtKB">
        <authorList>
            <consortium name="Ensembl"/>
        </authorList>
    </citation>
    <scope>IDENTIFICATION</scope>
</reference>
<evidence type="ECO:0000256" key="11">
    <source>
        <dbReference type="ARBA" id="ARBA00023136"/>
    </source>
</evidence>
<dbReference type="Gene3D" id="2.10.25.10">
    <property type="entry name" value="Laminin"/>
    <property type="match status" value="1"/>
</dbReference>
<keyword evidence="7" id="KW-0732">Signal</keyword>
<evidence type="ECO:0000256" key="15">
    <source>
        <dbReference type="SAM" id="Phobius"/>
    </source>
</evidence>
<name>A0A3Q3J3B7_MONAL</name>
<evidence type="ECO:0000313" key="17">
    <source>
        <dbReference type="Ensembl" id="ENSMALP00000007687.1"/>
    </source>
</evidence>
<evidence type="ECO:0000256" key="14">
    <source>
        <dbReference type="PROSITE-ProRule" id="PRU00076"/>
    </source>
</evidence>
<keyword evidence="2" id="KW-0217">Developmental protein</keyword>
<evidence type="ECO:0000256" key="10">
    <source>
        <dbReference type="ARBA" id="ARBA00022989"/>
    </source>
</evidence>
<accession>A0A3Q3J3B7</accession>
<dbReference type="AlphaFoldDB" id="A0A3Q3J3B7"/>
<dbReference type="SUPFAM" id="SSF57196">
    <property type="entry name" value="EGF/Laminin"/>
    <property type="match status" value="1"/>
</dbReference>
<evidence type="ECO:0000256" key="12">
    <source>
        <dbReference type="ARBA" id="ARBA00023157"/>
    </source>
</evidence>
<keyword evidence="6" id="KW-0479">Metal-binding</keyword>
<evidence type="ECO:0000256" key="2">
    <source>
        <dbReference type="ARBA" id="ARBA00022473"/>
    </source>
</evidence>
<evidence type="ECO:0000256" key="4">
    <source>
        <dbReference type="ARBA" id="ARBA00022536"/>
    </source>
</evidence>
<sequence>MDDSGQQHCVPSPCGPSSCLNGGLCQALSPDGYRCRCQEGFRGQHCELEQVKGHRLAALSPSSILAISMCLLVFFGKRKEDCLHVKKIK</sequence>
<evidence type="ECO:0000256" key="5">
    <source>
        <dbReference type="ARBA" id="ARBA00022692"/>
    </source>
</evidence>
<proteinExistence type="predicted"/>
<dbReference type="CDD" id="cd00054">
    <property type="entry name" value="EGF_CA"/>
    <property type="match status" value="1"/>
</dbReference>
<keyword evidence="13" id="KW-0325">Glycoprotein</keyword>
<keyword evidence="5 15" id="KW-0812">Transmembrane</keyword>
<evidence type="ECO:0000256" key="9">
    <source>
        <dbReference type="ARBA" id="ARBA00022837"/>
    </source>
</evidence>
<evidence type="ECO:0000256" key="7">
    <source>
        <dbReference type="ARBA" id="ARBA00022729"/>
    </source>
</evidence>
<evidence type="ECO:0000313" key="18">
    <source>
        <dbReference type="Proteomes" id="UP000261600"/>
    </source>
</evidence>
<keyword evidence="9" id="KW-0106">Calcium</keyword>
<dbReference type="GO" id="GO:0005886">
    <property type="term" value="C:plasma membrane"/>
    <property type="evidence" value="ECO:0007669"/>
    <property type="project" value="UniProtKB-SubCell"/>
</dbReference>
<dbReference type="FunFam" id="2.10.25.10:FF:000659">
    <property type="entry name" value="Crumbs cell polarity complex component 2b"/>
    <property type="match status" value="1"/>
</dbReference>
<dbReference type="InterPro" id="IPR000742">
    <property type="entry name" value="EGF"/>
</dbReference>
<feature type="domain" description="EGF-like" evidence="16">
    <location>
        <begin position="10"/>
        <end position="47"/>
    </location>
</feature>
<feature type="transmembrane region" description="Helical" evidence="15">
    <location>
        <begin position="56"/>
        <end position="76"/>
    </location>
</feature>
<keyword evidence="18" id="KW-1185">Reference proteome</keyword>
<evidence type="ECO:0000256" key="8">
    <source>
        <dbReference type="ARBA" id="ARBA00022737"/>
    </source>
</evidence>
<dbReference type="GO" id="GO:0046872">
    <property type="term" value="F:metal ion binding"/>
    <property type="evidence" value="ECO:0007669"/>
    <property type="project" value="UniProtKB-KW"/>
</dbReference>
<feature type="disulfide bond" evidence="14">
    <location>
        <begin position="37"/>
        <end position="46"/>
    </location>
</feature>
<comment type="caution">
    <text evidence="14">Lacks conserved residue(s) required for the propagation of feature annotation.</text>
</comment>
<dbReference type="PROSITE" id="PS01186">
    <property type="entry name" value="EGF_2"/>
    <property type="match status" value="1"/>
</dbReference>
<evidence type="ECO:0000256" key="3">
    <source>
        <dbReference type="ARBA" id="ARBA00022475"/>
    </source>
</evidence>
<dbReference type="Ensembl" id="ENSMALT00000007852.1">
    <property type="protein sequence ID" value="ENSMALP00000007687.1"/>
    <property type="gene ID" value="ENSMALG00000005473.1"/>
</dbReference>
<keyword evidence="8" id="KW-0677">Repeat</keyword>
<dbReference type="SMART" id="SM00181">
    <property type="entry name" value="EGF"/>
    <property type="match status" value="1"/>
</dbReference>
<reference evidence="17" key="1">
    <citation type="submission" date="2025-08" db="UniProtKB">
        <authorList>
            <consortium name="Ensembl"/>
        </authorList>
    </citation>
    <scope>IDENTIFICATION</scope>
</reference>
<protein>
    <recommendedName>
        <fullName evidence="16">EGF-like domain-containing protein</fullName>
    </recommendedName>
</protein>
<dbReference type="GO" id="GO:0007409">
    <property type="term" value="P:axonogenesis"/>
    <property type="evidence" value="ECO:0007669"/>
    <property type="project" value="UniProtKB-ARBA"/>
</dbReference>
<keyword evidence="3" id="KW-1003">Cell membrane</keyword>
<dbReference type="Pfam" id="PF00008">
    <property type="entry name" value="EGF"/>
    <property type="match status" value="1"/>
</dbReference>
<dbReference type="PROSITE" id="PS00022">
    <property type="entry name" value="EGF_1"/>
    <property type="match status" value="1"/>
</dbReference>